<dbReference type="CDD" id="cd06587">
    <property type="entry name" value="VOC"/>
    <property type="match status" value="1"/>
</dbReference>
<feature type="domain" description="VOC" evidence="1">
    <location>
        <begin position="4"/>
        <end position="113"/>
    </location>
</feature>
<dbReference type="InterPro" id="IPR041581">
    <property type="entry name" value="Glyoxalase_6"/>
</dbReference>
<proteinExistence type="predicted"/>
<dbReference type="PROSITE" id="PS51819">
    <property type="entry name" value="VOC"/>
    <property type="match status" value="1"/>
</dbReference>
<dbReference type="PANTHER" id="PTHR35908:SF1">
    <property type="entry name" value="CONSERVED PROTEIN"/>
    <property type="match status" value="1"/>
</dbReference>
<accession>A0ABQ3KEM0</accession>
<dbReference type="Proteomes" id="UP000649955">
    <property type="component" value="Unassembled WGS sequence"/>
</dbReference>
<name>A0ABQ3KEM0_9PSEU</name>
<dbReference type="InterPro" id="IPR029068">
    <property type="entry name" value="Glyas_Bleomycin-R_OHBP_Dase"/>
</dbReference>
<dbReference type="Gene3D" id="3.10.180.10">
    <property type="entry name" value="2,3-Dihydroxybiphenyl 1,2-Dioxygenase, domain 1"/>
    <property type="match status" value="1"/>
</dbReference>
<sequence length="131" mass="14757">MAIRLGSTVINCTDLDTMTRFWSAALDLEPVSEDKDFRLLRGQHVNLSLQRSSTPVSARDQMHLDLYADDQRYEVDRLVGLGARFVRHVDDDPDDDWVVLADPEDNLFCVCVKPAAEVRDPRARAGARVTA</sequence>
<protein>
    <submittedName>
        <fullName evidence="2">Glyoxalase</fullName>
    </submittedName>
</protein>
<evidence type="ECO:0000313" key="3">
    <source>
        <dbReference type="Proteomes" id="UP000649955"/>
    </source>
</evidence>
<gene>
    <name evidence="2" type="ORF">GCM10017567_32370</name>
</gene>
<dbReference type="PANTHER" id="PTHR35908">
    <property type="entry name" value="HYPOTHETICAL FUSION PROTEIN"/>
    <property type="match status" value="1"/>
</dbReference>
<dbReference type="RefSeq" id="WP_191310776.1">
    <property type="nucleotide sequence ID" value="NZ_BNAW01000011.1"/>
</dbReference>
<keyword evidence="3" id="KW-1185">Reference proteome</keyword>
<dbReference type="SUPFAM" id="SSF54593">
    <property type="entry name" value="Glyoxalase/Bleomycin resistance protein/Dihydroxybiphenyl dioxygenase"/>
    <property type="match status" value="1"/>
</dbReference>
<dbReference type="InterPro" id="IPR037523">
    <property type="entry name" value="VOC_core"/>
</dbReference>
<dbReference type="EMBL" id="BNAW01000011">
    <property type="protein sequence ID" value="GHG12443.1"/>
    <property type="molecule type" value="Genomic_DNA"/>
</dbReference>
<comment type="caution">
    <text evidence="2">The sequence shown here is derived from an EMBL/GenBank/DDBJ whole genome shotgun (WGS) entry which is preliminary data.</text>
</comment>
<evidence type="ECO:0000313" key="2">
    <source>
        <dbReference type="EMBL" id="GHG12443.1"/>
    </source>
</evidence>
<organism evidence="2 3">
    <name type="scientific">Amycolatopsis bullii</name>
    <dbReference type="NCBI Taxonomy" id="941987"/>
    <lineage>
        <taxon>Bacteria</taxon>
        <taxon>Bacillati</taxon>
        <taxon>Actinomycetota</taxon>
        <taxon>Actinomycetes</taxon>
        <taxon>Pseudonocardiales</taxon>
        <taxon>Pseudonocardiaceae</taxon>
        <taxon>Amycolatopsis</taxon>
    </lineage>
</organism>
<reference evidence="3" key="1">
    <citation type="journal article" date="2019" name="Int. J. Syst. Evol. Microbiol.">
        <title>The Global Catalogue of Microorganisms (GCM) 10K type strain sequencing project: providing services to taxonomists for standard genome sequencing and annotation.</title>
        <authorList>
            <consortium name="The Broad Institute Genomics Platform"/>
            <consortium name="The Broad Institute Genome Sequencing Center for Infectious Disease"/>
            <person name="Wu L."/>
            <person name="Ma J."/>
        </authorList>
    </citation>
    <scope>NUCLEOTIDE SEQUENCE [LARGE SCALE GENOMIC DNA]</scope>
    <source>
        <strain evidence="3">CGMCC 4.7680</strain>
    </source>
</reference>
<dbReference type="Pfam" id="PF18029">
    <property type="entry name" value="Glyoxalase_6"/>
    <property type="match status" value="1"/>
</dbReference>
<evidence type="ECO:0000259" key="1">
    <source>
        <dbReference type="PROSITE" id="PS51819"/>
    </source>
</evidence>